<sequence>MENEMETVVLRERYYSSAPVSYDNYNYRLFCVAEDDRLKNVRRISSPAAGNA</sequence>
<evidence type="ECO:0000313" key="2">
    <source>
        <dbReference type="Proteomes" id="UP000634672"/>
    </source>
</evidence>
<proteinExistence type="predicted"/>
<reference evidence="1 2" key="1">
    <citation type="submission" date="2020-08" db="EMBL/GenBank/DDBJ databases">
        <title>Genome public.</title>
        <authorList>
            <person name="Liu C."/>
            <person name="Sun Q."/>
        </authorList>
    </citation>
    <scope>NUCLEOTIDE SEQUENCE [LARGE SCALE GENOMIC DNA]</scope>
    <source>
        <strain evidence="1 2">NSJ-66</strain>
    </source>
</reference>
<protein>
    <submittedName>
        <fullName evidence="1">Uncharacterized protein</fullName>
    </submittedName>
</protein>
<accession>A0ABR7H8Q9</accession>
<dbReference type="Proteomes" id="UP000634672">
    <property type="component" value="Unassembled WGS sequence"/>
</dbReference>
<keyword evidence="2" id="KW-1185">Reference proteome</keyword>
<evidence type="ECO:0000313" key="1">
    <source>
        <dbReference type="EMBL" id="MBC5709559.1"/>
    </source>
</evidence>
<name>A0ABR7H8Q9_9FIRM</name>
<dbReference type="RefSeq" id="WP_187022578.1">
    <property type="nucleotide sequence ID" value="NZ_JACOPB010000007.1"/>
</dbReference>
<comment type="caution">
    <text evidence="1">The sequence shown here is derived from an EMBL/GenBank/DDBJ whole genome shotgun (WGS) entry which is preliminary data.</text>
</comment>
<organism evidence="1 2">
    <name type="scientific">Hungatella hominis</name>
    <dbReference type="NCBI Taxonomy" id="2763050"/>
    <lineage>
        <taxon>Bacteria</taxon>
        <taxon>Bacillati</taxon>
        <taxon>Bacillota</taxon>
        <taxon>Clostridia</taxon>
        <taxon>Lachnospirales</taxon>
        <taxon>Lachnospiraceae</taxon>
        <taxon>Hungatella</taxon>
    </lineage>
</organism>
<gene>
    <name evidence="1" type="ORF">H8S75_16490</name>
</gene>
<dbReference type="EMBL" id="JACOPB010000007">
    <property type="protein sequence ID" value="MBC5709559.1"/>
    <property type="molecule type" value="Genomic_DNA"/>
</dbReference>